<reference evidence="2 3" key="1">
    <citation type="submission" date="2016-10" db="EMBL/GenBank/DDBJ databases">
        <authorList>
            <person name="de Groot N.N."/>
        </authorList>
    </citation>
    <scope>NUCLEOTIDE SEQUENCE [LARGE SCALE GENOMIC DNA]</scope>
    <source>
        <strain evidence="2 3">CGMCC 4.5598</strain>
    </source>
</reference>
<keyword evidence="3" id="KW-1185">Reference proteome</keyword>
<dbReference type="Proteomes" id="UP000199361">
    <property type="component" value="Unassembled WGS sequence"/>
</dbReference>
<feature type="region of interest" description="Disordered" evidence="1">
    <location>
        <begin position="1"/>
        <end position="42"/>
    </location>
</feature>
<protein>
    <submittedName>
        <fullName evidence="2">Uncharacterized protein</fullName>
    </submittedName>
</protein>
<evidence type="ECO:0000313" key="3">
    <source>
        <dbReference type="Proteomes" id="UP000199361"/>
    </source>
</evidence>
<proteinExistence type="predicted"/>
<organism evidence="2 3">
    <name type="scientific">Nonomuraea wenchangensis</name>
    <dbReference type="NCBI Taxonomy" id="568860"/>
    <lineage>
        <taxon>Bacteria</taxon>
        <taxon>Bacillati</taxon>
        <taxon>Actinomycetota</taxon>
        <taxon>Actinomycetes</taxon>
        <taxon>Streptosporangiales</taxon>
        <taxon>Streptosporangiaceae</taxon>
        <taxon>Nonomuraea</taxon>
    </lineage>
</organism>
<accession>A0A1I0LL41</accession>
<dbReference type="STRING" id="568860.SAMN05421811_11929"/>
<gene>
    <name evidence="2" type="ORF">SAMN05421811_11929</name>
</gene>
<dbReference type="EMBL" id="FOHX01000019">
    <property type="protein sequence ID" value="SEU41331.1"/>
    <property type="molecule type" value="Genomic_DNA"/>
</dbReference>
<evidence type="ECO:0000256" key="1">
    <source>
        <dbReference type="SAM" id="MobiDB-lite"/>
    </source>
</evidence>
<sequence length="42" mass="4944">MSVVEDFYPEQTSDDLDLGWGDDLPDEDPDSFYLDNRPPHWD</sequence>
<dbReference type="AlphaFoldDB" id="A0A1I0LL41"/>
<name>A0A1I0LL41_9ACTN</name>
<evidence type="ECO:0000313" key="2">
    <source>
        <dbReference type="EMBL" id="SEU41331.1"/>
    </source>
</evidence>